<dbReference type="GO" id="GO:0005886">
    <property type="term" value="C:plasma membrane"/>
    <property type="evidence" value="ECO:0007669"/>
    <property type="project" value="TreeGrafter"/>
</dbReference>
<dbReference type="GO" id="GO:0004888">
    <property type="term" value="F:transmembrane signaling receptor activity"/>
    <property type="evidence" value="ECO:0007669"/>
    <property type="project" value="InterPro"/>
</dbReference>
<dbReference type="Proteomes" id="UP000008793">
    <property type="component" value="Plasmid pEB170"/>
</dbReference>
<evidence type="ECO:0000313" key="10">
    <source>
        <dbReference type="EMBL" id="CAX53537.1"/>
    </source>
</evidence>
<keyword evidence="3 5" id="KW-0807">Transducer</keyword>
<feature type="region of interest" description="Disordered" evidence="6">
    <location>
        <begin position="624"/>
        <end position="644"/>
    </location>
</feature>
<dbReference type="Gene3D" id="1.10.287.950">
    <property type="entry name" value="Methyl-accepting chemotaxis protein"/>
    <property type="match status" value="1"/>
</dbReference>
<evidence type="ECO:0000256" key="2">
    <source>
        <dbReference type="ARBA" id="ARBA00022500"/>
    </source>
</evidence>
<dbReference type="GO" id="GO:0007165">
    <property type="term" value="P:signal transduction"/>
    <property type="evidence" value="ECO:0007669"/>
    <property type="project" value="UniProtKB-KW"/>
</dbReference>
<keyword evidence="7" id="KW-0812">Transmembrane</keyword>
<dbReference type="GO" id="GO:0006935">
    <property type="term" value="P:chemotaxis"/>
    <property type="evidence" value="ECO:0007669"/>
    <property type="project" value="UniProtKB-KW"/>
</dbReference>
<dbReference type="SMART" id="SM01358">
    <property type="entry name" value="HBM"/>
    <property type="match status" value="1"/>
</dbReference>
<dbReference type="EMBL" id="FP236830">
    <property type="protein sequence ID" value="CAX53537.1"/>
    <property type="molecule type" value="Genomic_DNA"/>
</dbReference>
<evidence type="ECO:0000256" key="1">
    <source>
        <dbReference type="ARBA" id="ARBA00004370"/>
    </source>
</evidence>
<dbReference type="InterPro" id="IPR032255">
    <property type="entry name" value="HBM"/>
</dbReference>
<dbReference type="PRINTS" id="PR00260">
    <property type="entry name" value="CHEMTRNSDUCR"/>
</dbReference>
<dbReference type="PROSITE" id="PS50885">
    <property type="entry name" value="HAMP"/>
    <property type="match status" value="1"/>
</dbReference>
<keyword evidence="2" id="KW-0145">Chemotaxis</keyword>
<feature type="transmembrane region" description="Helical" evidence="7">
    <location>
        <begin position="285"/>
        <end position="305"/>
    </location>
</feature>
<dbReference type="InterPro" id="IPR003660">
    <property type="entry name" value="HAMP_dom"/>
</dbReference>
<feature type="domain" description="HAMP" evidence="9">
    <location>
        <begin position="309"/>
        <end position="361"/>
    </location>
</feature>
<dbReference type="SMART" id="SM00304">
    <property type="entry name" value="HAMP"/>
    <property type="match status" value="1"/>
</dbReference>
<feature type="transmembrane region" description="Helical" evidence="7">
    <location>
        <begin position="20"/>
        <end position="41"/>
    </location>
</feature>
<dbReference type="CDD" id="cd06225">
    <property type="entry name" value="HAMP"/>
    <property type="match status" value="1"/>
</dbReference>
<dbReference type="InterPro" id="IPR004090">
    <property type="entry name" value="Chemotax_Me-accpt_rcpt"/>
</dbReference>
<dbReference type="PANTHER" id="PTHR43531">
    <property type="entry name" value="PROTEIN ICFG"/>
    <property type="match status" value="1"/>
</dbReference>
<evidence type="ECO:0000256" key="3">
    <source>
        <dbReference type="ARBA" id="ARBA00023224"/>
    </source>
</evidence>
<evidence type="ECO:0000259" key="9">
    <source>
        <dbReference type="PROSITE" id="PS50885"/>
    </source>
</evidence>
<name>D8MJT9_ERWBE</name>
<dbReference type="PANTHER" id="PTHR43531:SF5">
    <property type="entry name" value="METHYL-ACCEPTING CHEMOTAXIS PROTEIN III"/>
    <property type="match status" value="1"/>
</dbReference>
<dbReference type="KEGG" id="ebi:EbC_pEb17200840"/>
<dbReference type="InterPro" id="IPR051310">
    <property type="entry name" value="MCP_chemotaxis"/>
</dbReference>
<sequence>MRSLINGSYFMNLKVGAKLALGFSVVIGALILTAIVSSGCLDTIQDNSARRSLTIEMNSTFGQARLNRTLYQYTNEQQYADKNADALKKLNNQYKMLAVFSWDTEGSRLLKDIEQAMDSYGTQRDILVDYMQRMMAQASSLQQLPYLILAKKIDAIVEGNKADNETALLLQRLSSQLKEVNLLVLSFTKEPNDILKATLNTALNDAKKTVSMLNLITNPALGELTIPTVDIIDKVLTSASPFEALWSEHHMAAKNLVSKGEQFDKTLDNMFYYQKKISSDFISSARIKILFLSVFSVVISLLFAWRITLSINKPLAQTLTMAQRISEGDLTHAVVADRKDELGLLMQSVNGMRIRLEEIINNVRDGVSNVNNAASEIAMGNEDLSSRTEEQAAAVVQTAASMEQLTSTVKLNSENALYASQLAGEASTQATEGGKVVSGVISTMEDIRKSSSRISEITQVINGIAFQTNILALNAAVEAARAGEGGRGFAVVAGEVRNLAQRSALAAKEIEGLINESVGQVNSGAGQVENAGKTMEAIIHSVGQVNEVMKEIATASDEQNRGIRQISQAMTEMDTTTQQNAALVEQSAAAAGSLQEEAGRLETAVAFFKTGALRAASRLPAEKKNVQAPVKNTSHSSGDNWQSF</sequence>
<dbReference type="SMART" id="SM00283">
    <property type="entry name" value="MA"/>
    <property type="match status" value="1"/>
</dbReference>
<dbReference type="PROSITE" id="PS50111">
    <property type="entry name" value="CHEMOTAXIS_TRANSDUC_2"/>
    <property type="match status" value="1"/>
</dbReference>
<dbReference type="HOGENOM" id="CLU_000445_107_16_6"/>
<keyword evidence="7" id="KW-1133">Transmembrane helix</keyword>
<feature type="compositionally biased region" description="Polar residues" evidence="6">
    <location>
        <begin position="630"/>
        <end position="644"/>
    </location>
</feature>
<geneLocation type="plasmid" evidence="10 11">
    <name>pEB170</name>
</geneLocation>
<dbReference type="Pfam" id="PF00672">
    <property type="entry name" value="HAMP"/>
    <property type="match status" value="1"/>
</dbReference>
<dbReference type="CDD" id="cd11386">
    <property type="entry name" value="MCP_signal"/>
    <property type="match status" value="1"/>
</dbReference>
<accession>D8MJT9</accession>
<proteinExistence type="inferred from homology"/>
<comment type="similarity">
    <text evidence="4">Belongs to the methyl-accepting chemotaxis (MCP) protein family.</text>
</comment>
<keyword evidence="11" id="KW-1185">Reference proteome</keyword>
<dbReference type="Pfam" id="PF00015">
    <property type="entry name" value="MCPsignal"/>
    <property type="match status" value="1"/>
</dbReference>
<keyword evidence="10" id="KW-0614">Plasmid</keyword>
<comment type="subcellular location">
    <subcellularLocation>
        <location evidence="1">Membrane</location>
    </subcellularLocation>
</comment>
<evidence type="ECO:0000259" key="8">
    <source>
        <dbReference type="PROSITE" id="PS50111"/>
    </source>
</evidence>
<evidence type="ECO:0000256" key="4">
    <source>
        <dbReference type="ARBA" id="ARBA00029447"/>
    </source>
</evidence>
<dbReference type="AlphaFoldDB" id="D8MJT9"/>
<evidence type="ECO:0000256" key="5">
    <source>
        <dbReference type="PROSITE-ProRule" id="PRU00284"/>
    </source>
</evidence>
<organism evidence="11">
    <name type="scientific">Erwinia billingiae (strain Eb661)</name>
    <dbReference type="NCBI Taxonomy" id="634500"/>
    <lineage>
        <taxon>Bacteria</taxon>
        <taxon>Pseudomonadati</taxon>
        <taxon>Pseudomonadota</taxon>
        <taxon>Gammaproteobacteria</taxon>
        <taxon>Enterobacterales</taxon>
        <taxon>Erwiniaceae</taxon>
        <taxon>Erwinia</taxon>
    </lineage>
</organism>
<evidence type="ECO:0000256" key="6">
    <source>
        <dbReference type="SAM" id="MobiDB-lite"/>
    </source>
</evidence>
<evidence type="ECO:0000256" key="7">
    <source>
        <dbReference type="SAM" id="Phobius"/>
    </source>
</evidence>
<protein>
    <submittedName>
        <fullName evidence="10">Methyl-accepting chemotaxis protein</fullName>
    </submittedName>
</protein>
<evidence type="ECO:0000313" key="11">
    <source>
        <dbReference type="Proteomes" id="UP000008793"/>
    </source>
</evidence>
<reference evidence="10 11" key="1">
    <citation type="journal article" date="2010" name="BMC Genomics">
        <title>Genome comparison of the epiphytic bacteria Erwinia billingiae and E. tasmaniensis with the pear pathogen E. pyrifoliae.</title>
        <authorList>
            <person name="Kube M."/>
            <person name="Migdoll A.M."/>
            <person name="Gehring I."/>
            <person name="Heitmann K."/>
            <person name="Mayer Y."/>
            <person name="Kuhl H."/>
            <person name="Knaust F."/>
            <person name="Geider K."/>
            <person name="Reinhardt R."/>
        </authorList>
    </citation>
    <scope>NUCLEOTIDE SEQUENCE [LARGE SCALE GENOMIC DNA]</scope>
    <source>
        <strain evidence="10 11">Eb661</strain>
        <plasmid evidence="10">pEB170</plasmid>
    </source>
</reference>
<gene>
    <name evidence="10" type="ordered locus">EbC_pEb17200840</name>
</gene>
<dbReference type="InterPro" id="IPR004089">
    <property type="entry name" value="MCPsignal_dom"/>
</dbReference>
<keyword evidence="7" id="KW-0472">Membrane</keyword>
<feature type="domain" description="Methyl-accepting transducer" evidence="8">
    <location>
        <begin position="366"/>
        <end position="595"/>
    </location>
</feature>
<dbReference type="SUPFAM" id="SSF58104">
    <property type="entry name" value="Methyl-accepting chemotaxis protein (MCP) signaling domain"/>
    <property type="match status" value="1"/>
</dbReference>
<dbReference type="FunFam" id="1.10.287.950:FF:000001">
    <property type="entry name" value="Methyl-accepting chemotaxis sensory transducer"/>
    <property type="match status" value="1"/>
</dbReference>